<gene>
    <name evidence="1" type="ORF">AV274_0125</name>
</gene>
<protein>
    <submittedName>
        <fullName evidence="1">Beta-phosphoglucomutase</fullName>
    </submittedName>
</protein>
<dbReference type="EMBL" id="LXWW01000005">
    <property type="protein sequence ID" value="OAO18141.1"/>
    <property type="molecule type" value="Genomic_DNA"/>
</dbReference>
<dbReference type="Pfam" id="PF00702">
    <property type="entry name" value="Hydrolase"/>
    <property type="match status" value="1"/>
</dbReference>
<sequence length="568" mass="63992">MYSSPSYYPPQGNYDYLSESTLSEDGSYGAAVPPLSSAANRYPDYDRYETDFGANEVVQEHSFLSPPRPLNPELDIHINPDSIAFPTLKDPIPAEKASSIPPKQIPIQPTPIPEKDYQLALIPSSDSSSSSVSDEERWKEADKASDINAFLQSCGLPALRFSQLKADEKDAFYQSYIRQVAAKYSSRESLLRSLTKQSLLTSSDKPAVELLKDVNSCVCATLSENALSSRRSLIENVRCIRGRLRKDEQKLSFMMDMMGVIEDDTADIPLIADRKIADPAFNKKADSAMRRLMNMRKYRLRYKSMLYMKYKVVEMLNCMTGGNIDKFTDNEKLIPILEKHKYPLSRIKDILQSHSYTPEWKIRELKELFNLKYHSSIIGMPTEMWVRKMMEYAHIEGLIDPADFVRERIRIDMQANQYVNKMSVMSPQFKKIRGAESLTQFFKDHGVKQYMATSTPRSLIGAKLAPHKDMIDRFDGIVTADDVVHGKPAPDIFLKAAELAGVPPSRCIVFEDSPFGVQGGLAGGMRVVGIVYPGADLSLYQGCSQVVANLGEFDSTRFGMEKYVCTEP</sequence>
<dbReference type="STRING" id="478820.A0A196SPN8"/>
<reference evidence="1 2" key="1">
    <citation type="submission" date="2016-05" db="EMBL/GenBank/DDBJ databases">
        <title>Nuclear genome of Blastocystis sp. subtype 1 NandII.</title>
        <authorList>
            <person name="Gentekaki E."/>
            <person name="Curtis B."/>
            <person name="Stairs C."/>
            <person name="Eme L."/>
            <person name="Herman E."/>
            <person name="Klimes V."/>
            <person name="Arias M.C."/>
            <person name="Elias M."/>
            <person name="Hilliou F."/>
            <person name="Klute M."/>
            <person name="Malik S.-B."/>
            <person name="Pightling A."/>
            <person name="Rachubinski R."/>
            <person name="Salas D."/>
            <person name="Schlacht A."/>
            <person name="Suga H."/>
            <person name="Archibald J."/>
            <person name="Ball S.G."/>
            <person name="Clark G."/>
            <person name="Dacks J."/>
            <person name="Van Der Giezen M."/>
            <person name="Tsaousis A."/>
            <person name="Roger A."/>
        </authorList>
    </citation>
    <scope>NUCLEOTIDE SEQUENCE [LARGE SCALE GENOMIC DNA]</scope>
    <source>
        <strain evidence="2">ATCC 50177 / NandII</strain>
    </source>
</reference>
<dbReference type="NCBIfam" id="TIGR01509">
    <property type="entry name" value="HAD-SF-IA-v3"/>
    <property type="match status" value="1"/>
</dbReference>
<dbReference type="PANTHER" id="PTHR18901:SF38">
    <property type="entry name" value="PSEUDOURIDINE-5'-PHOSPHATASE"/>
    <property type="match status" value="1"/>
</dbReference>
<dbReference type="SUPFAM" id="SSF56784">
    <property type="entry name" value="HAD-like"/>
    <property type="match status" value="1"/>
</dbReference>
<dbReference type="Proteomes" id="UP000078348">
    <property type="component" value="Unassembled WGS sequence"/>
</dbReference>
<dbReference type="InterPro" id="IPR023214">
    <property type="entry name" value="HAD_sf"/>
</dbReference>
<accession>A0A196SPN8</accession>
<evidence type="ECO:0000313" key="1">
    <source>
        <dbReference type="EMBL" id="OAO18141.1"/>
    </source>
</evidence>
<dbReference type="CDD" id="cd07505">
    <property type="entry name" value="HAD_BPGM-like"/>
    <property type="match status" value="1"/>
</dbReference>
<keyword evidence="2" id="KW-1185">Reference proteome</keyword>
<dbReference type="GO" id="GO:0016791">
    <property type="term" value="F:phosphatase activity"/>
    <property type="evidence" value="ECO:0007669"/>
    <property type="project" value="TreeGrafter"/>
</dbReference>
<dbReference type="Gene3D" id="3.40.50.1000">
    <property type="entry name" value="HAD superfamily/HAD-like"/>
    <property type="match status" value="1"/>
</dbReference>
<evidence type="ECO:0000313" key="2">
    <source>
        <dbReference type="Proteomes" id="UP000078348"/>
    </source>
</evidence>
<dbReference type="InterPro" id="IPR006439">
    <property type="entry name" value="HAD-SF_hydro_IA"/>
</dbReference>
<name>A0A196SPN8_BLAHN</name>
<dbReference type="AlphaFoldDB" id="A0A196SPN8"/>
<proteinExistence type="predicted"/>
<dbReference type="PANTHER" id="PTHR18901">
    <property type="entry name" value="2-DEOXYGLUCOSE-6-PHOSPHATE PHOSPHATASE 2"/>
    <property type="match status" value="1"/>
</dbReference>
<comment type="caution">
    <text evidence="1">The sequence shown here is derived from an EMBL/GenBank/DDBJ whole genome shotgun (WGS) entry which is preliminary data.</text>
</comment>
<dbReference type="InterPro" id="IPR036412">
    <property type="entry name" value="HAD-like_sf"/>
</dbReference>
<dbReference type="OrthoDB" id="40579at2759"/>
<organism evidence="1 2">
    <name type="scientific">Blastocystis sp. subtype 1 (strain ATCC 50177 / NandII)</name>
    <dbReference type="NCBI Taxonomy" id="478820"/>
    <lineage>
        <taxon>Eukaryota</taxon>
        <taxon>Sar</taxon>
        <taxon>Stramenopiles</taxon>
        <taxon>Bigyra</taxon>
        <taxon>Opalozoa</taxon>
        <taxon>Opalinata</taxon>
        <taxon>Blastocystidae</taxon>
        <taxon>Blastocystis</taxon>
    </lineage>
</organism>